<keyword evidence="2" id="KW-1185">Reference proteome</keyword>
<reference evidence="1 2" key="1">
    <citation type="submission" date="2013-11" db="EMBL/GenBank/DDBJ databases">
        <title>Opisthorchis viverrini - life in the bile duct.</title>
        <authorList>
            <person name="Young N.D."/>
            <person name="Nagarajan N."/>
            <person name="Lin S.J."/>
            <person name="Korhonen P.K."/>
            <person name="Jex A.R."/>
            <person name="Hall R.S."/>
            <person name="Safavi-Hemami H."/>
            <person name="Kaewkong W."/>
            <person name="Bertrand D."/>
            <person name="Gao S."/>
            <person name="Seet Q."/>
            <person name="Wongkham S."/>
            <person name="Teh B.T."/>
            <person name="Wongkham C."/>
            <person name="Intapan P.M."/>
            <person name="Maleewong W."/>
            <person name="Yang X."/>
            <person name="Hu M."/>
            <person name="Wang Z."/>
            <person name="Hofmann A."/>
            <person name="Sternberg P.W."/>
            <person name="Tan P."/>
            <person name="Wang J."/>
            <person name="Gasser R.B."/>
        </authorList>
    </citation>
    <scope>NUCLEOTIDE SEQUENCE [LARGE SCALE GENOMIC DNA]</scope>
</reference>
<proteinExistence type="predicted"/>
<dbReference type="GeneID" id="20328116"/>
<feature type="non-terminal residue" evidence="1">
    <location>
        <position position="182"/>
    </location>
</feature>
<dbReference type="Proteomes" id="UP000054324">
    <property type="component" value="Unassembled WGS sequence"/>
</dbReference>
<gene>
    <name evidence="1" type="ORF">T265_13949</name>
</gene>
<name>A0A074ZHK9_OPIVI</name>
<dbReference type="RefSeq" id="XP_009169552.1">
    <property type="nucleotide sequence ID" value="XM_009171288.1"/>
</dbReference>
<protein>
    <submittedName>
        <fullName evidence="1">Uncharacterized protein</fullName>
    </submittedName>
</protein>
<organism evidence="1 2">
    <name type="scientific">Opisthorchis viverrini</name>
    <name type="common">Southeast Asian liver fluke</name>
    <dbReference type="NCBI Taxonomy" id="6198"/>
    <lineage>
        <taxon>Eukaryota</taxon>
        <taxon>Metazoa</taxon>
        <taxon>Spiralia</taxon>
        <taxon>Lophotrochozoa</taxon>
        <taxon>Platyhelminthes</taxon>
        <taxon>Trematoda</taxon>
        <taxon>Digenea</taxon>
        <taxon>Opisthorchiida</taxon>
        <taxon>Opisthorchiata</taxon>
        <taxon>Opisthorchiidae</taxon>
        <taxon>Opisthorchis</taxon>
    </lineage>
</organism>
<evidence type="ECO:0000313" key="2">
    <source>
        <dbReference type="Proteomes" id="UP000054324"/>
    </source>
</evidence>
<feature type="non-terminal residue" evidence="1">
    <location>
        <position position="1"/>
    </location>
</feature>
<dbReference type="EMBL" id="KL596740">
    <property type="protein sequence ID" value="KER26743.1"/>
    <property type="molecule type" value="Genomic_DNA"/>
</dbReference>
<dbReference type="CTD" id="20328116"/>
<dbReference type="AlphaFoldDB" id="A0A074ZHK9"/>
<accession>A0A074ZHK9</accession>
<sequence>CARFLSCEETSQITPVQKFLQYLHPGADISAQFPQISAPGCGTSAEMRQVSAQYPHTSAPGCGKSLLSTGVSAPSPNLAKVVRRANLAHYTDLSVSLESGASSNRTGKISSTNFVPALRTNAQIFSSDEDPNSPRAEGQGQHDIYADELLKLVQRGQRQTSTLQMTLGSKKTNCTGTSMDSQ</sequence>
<dbReference type="KEGG" id="ovi:T265_13949"/>
<evidence type="ECO:0000313" key="1">
    <source>
        <dbReference type="EMBL" id="KER26743.1"/>
    </source>
</evidence>